<dbReference type="SUPFAM" id="SSF53448">
    <property type="entry name" value="Nucleotide-diphospho-sugar transferases"/>
    <property type="match status" value="1"/>
</dbReference>
<dbReference type="PANTHER" id="PTHR19136">
    <property type="entry name" value="MOLYBDENUM COFACTOR GUANYLYLTRANSFERASE"/>
    <property type="match status" value="1"/>
</dbReference>
<evidence type="ECO:0000256" key="6">
    <source>
        <dbReference type="ARBA" id="ARBA00023134"/>
    </source>
</evidence>
<comment type="similarity">
    <text evidence="8">Belongs to the MobA family.</text>
</comment>
<proteinExistence type="inferred from homology"/>
<evidence type="ECO:0000256" key="8">
    <source>
        <dbReference type="HAMAP-Rule" id="MF_00316"/>
    </source>
</evidence>
<dbReference type="InterPro" id="IPR025877">
    <property type="entry name" value="MobA-like_NTP_Trfase"/>
</dbReference>
<organism evidence="10 11">
    <name type="scientific">Lentibacillus amyloliquefaciens</name>
    <dbReference type="NCBI Taxonomy" id="1472767"/>
    <lineage>
        <taxon>Bacteria</taxon>
        <taxon>Bacillati</taxon>
        <taxon>Bacillota</taxon>
        <taxon>Bacilli</taxon>
        <taxon>Bacillales</taxon>
        <taxon>Bacillaceae</taxon>
        <taxon>Lentibacillus</taxon>
    </lineage>
</organism>
<dbReference type="GO" id="GO:0046872">
    <property type="term" value="F:metal ion binding"/>
    <property type="evidence" value="ECO:0007669"/>
    <property type="project" value="UniProtKB-KW"/>
</dbReference>
<evidence type="ECO:0000313" key="10">
    <source>
        <dbReference type="EMBL" id="ALX47916.1"/>
    </source>
</evidence>
<keyword evidence="2 8" id="KW-0808">Transferase</keyword>
<evidence type="ECO:0000256" key="4">
    <source>
        <dbReference type="ARBA" id="ARBA00022741"/>
    </source>
</evidence>
<protein>
    <recommendedName>
        <fullName evidence="8">Probable molybdenum cofactor guanylyltransferase</fullName>
        <shortName evidence="8">MoCo guanylyltransferase</shortName>
        <ecNumber evidence="8">2.7.7.77</ecNumber>
    </recommendedName>
    <alternativeName>
        <fullName evidence="8">GTP:molybdopterin guanylyltransferase</fullName>
    </alternativeName>
    <alternativeName>
        <fullName evidence="8">Mo-MPT guanylyltransferase</fullName>
    </alternativeName>
    <alternativeName>
        <fullName evidence="8">Molybdopterin guanylyltransferase</fullName>
    </alternativeName>
    <alternativeName>
        <fullName evidence="8">Molybdopterin-guanine dinucleotide synthase</fullName>
        <shortName evidence="8">MGD synthase</shortName>
    </alternativeName>
</protein>
<evidence type="ECO:0000256" key="7">
    <source>
        <dbReference type="ARBA" id="ARBA00023150"/>
    </source>
</evidence>
<dbReference type="GO" id="GO:0005737">
    <property type="term" value="C:cytoplasm"/>
    <property type="evidence" value="ECO:0007669"/>
    <property type="project" value="UniProtKB-SubCell"/>
</dbReference>
<keyword evidence="5 8" id="KW-0460">Magnesium</keyword>
<feature type="binding site" evidence="8">
    <location>
        <begin position="8"/>
        <end position="10"/>
    </location>
    <ligand>
        <name>GTP</name>
        <dbReference type="ChEBI" id="CHEBI:37565"/>
    </ligand>
</feature>
<dbReference type="OrthoDB" id="9788394at2"/>
<dbReference type="KEGG" id="lao:AOX59_04435"/>
<evidence type="ECO:0000256" key="2">
    <source>
        <dbReference type="ARBA" id="ARBA00022679"/>
    </source>
</evidence>
<dbReference type="GO" id="GO:0005525">
    <property type="term" value="F:GTP binding"/>
    <property type="evidence" value="ECO:0007669"/>
    <property type="project" value="UniProtKB-UniRule"/>
</dbReference>
<feature type="binding site" evidence="8">
    <location>
        <position position="94"/>
    </location>
    <ligand>
        <name>Mg(2+)</name>
        <dbReference type="ChEBI" id="CHEBI:18420"/>
    </ligand>
</feature>
<accession>A0A0U4E3R0</accession>
<comment type="cofactor">
    <cofactor evidence="8">
        <name>Mg(2+)</name>
        <dbReference type="ChEBI" id="CHEBI:18420"/>
    </cofactor>
</comment>
<keyword evidence="3 8" id="KW-0479">Metal-binding</keyword>
<evidence type="ECO:0000256" key="5">
    <source>
        <dbReference type="ARBA" id="ARBA00022842"/>
    </source>
</evidence>
<dbReference type="Pfam" id="PF12804">
    <property type="entry name" value="NTP_transf_3"/>
    <property type="match status" value="1"/>
</dbReference>
<sequence length="195" mass="22064">MHISGVILAGGKSSRMGKTKSLLNINGKPAIAHIADEVKNFCDDTAVIANEPASYHFLGLNLYRDRYEDKGPLAGIETAIYHIDADVYVLAACDMPFIDKAIFQHLIQSLGNAEAVIPIYNERMHPLSGIYTKDVLPHIQKLLDNDERKIRTLFKAITVNYVADFNDISEEVLDKHFFNMNYPEQYEMTKQFKKA</sequence>
<dbReference type="GO" id="GO:0061603">
    <property type="term" value="F:molybdenum cofactor guanylyltransferase activity"/>
    <property type="evidence" value="ECO:0007669"/>
    <property type="project" value="UniProtKB-EC"/>
</dbReference>
<dbReference type="PANTHER" id="PTHR19136:SF81">
    <property type="entry name" value="MOLYBDENUM COFACTOR GUANYLYLTRANSFERASE"/>
    <property type="match status" value="1"/>
</dbReference>
<dbReference type="InterPro" id="IPR013482">
    <property type="entry name" value="Molybde_CF_guanTrfase"/>
</dbReference>
<evidence type="ECO:0000256" key="1">
    <source>
        <dbReference type="ARBA" id="ARBA00022490"/>
    </source>
</evidence>
<dbReference type="CDD" id="cd02503">
    <property type="entry name" value="MobA"/>
    <property type="match status" value="1"/>
</dbReference>
<dbReference type="RefSeq" id="WP_068442396.1">
    <property type="nucleotide sequence ID" value="NZ_CP013862.1"/>
</dbReference>
<keyword evidence="11" id="KW-1185">Reference proteome</keyword>
<feature type="binding site" evidence="8">
    <location>
        <position position="65"/>
    </location>
    <ligand>
        <name>GTP</name>
        <dbReference type="ChEBI" id="CHEBI:37565"/>
    </ligand>
</feature>
<evidence type="ECO:0000259" key="9">
    <source>
        <dbReference type="Pfam" id="PF12804"/>
    </source>
</evidence>
<name>A0A0U4E3R0_9BACI</name>
<keyword evidence="1 8" id="KW-0963">Cytoplasm</keyword>
<dbReference type="Proteomes" id="UP000050331">
    <property type="component" value="Chromosome"/>
</dbReference>
<dbReference type="EMBL" id="CP013862">
    <property type="protein sequence ID" value="ALX47916.1"/>
    <property type="molecule type" value="Genomic_DNA"/>
</dbReference>
<evidence type="ECO:0000256" key="3">
    <source>
        <dbReference type="ARBA" id="ARBA00022723"/>
    </source>
</evidence>
<reference evidence="10 11" key="1">
    <citation type="submission" date="2016-01" db="EMBL/GenBank/DDBJ databases">
        <title>Complete genome sequence of strain Lentibacillus amyloliquefaciens LAM0015T isolated from saline sediment.</title>
        <authorList>
            <person name="Wang J.-L."/>
            <person name="He M.-X."/>
        </authorList>
    </citation>
    <scope>NUCLEOTIDE SEQUENCE [LARGE SCALE GENOMIC DNA]</scope>
    <source>
        <strain evidence="10 11">LAM0015</strain>
    </source>
</reference>
<dbReference type="AlphaFoldDB" id="A0A0U4E3R0"/>
<comment type="catalytic activity">
    <reaction evidence="8">
        <text>Mo-molybdopterin + GTP + H(+) = Mo-molybdopterin guanine dinucleotide + diphosphate</text>
        <dbReference type="Rhea" id="RHEA:34243"/>
        <dbReference type="ChEBI" id="CHEBI:15378"/>
        <dbReference type="ChEBI" id="CHEBI:33019"/>
        <dbReference type="ChEBI" id="CHEBI:37565"/>
        <dbReference type="ChEBI" id="CHEBI:71302"/>
        <dbReference type="ChEBI" id="CHEBI:71310"/>
        <dbReference type="EC" id="2.7.7.77"/>
    </reaction>
</comment>
<evidence type="ECO:0000313" key="11">
    <source>
        <dbReference type="Proteomes" id="UP000050331"/>
    </source>
</evidence>
<keyword evidence="4 8" id="KW-0547">Nucleotide-binding</keyword>
<keyword evidence="6 8" id="KW-0342">GTP-binding</keyword>
<comment type="caution">
    <text evidence="8">Lacks conserved residue(s) required for the propagation of feature annotation.</text>
</comment>
<comment type="domain">
    <text evidence="8">The N-terminal domain determines nucleotide recognition and specific binding, while the C-terminal domain determines the specific binding to the target protein.</text>
</comment>
<feature type="binding site" evidence="8">
    <location>
        <position position="20"/>
    </location>
    <ligand>
        <name>GTP</name>
        <dbReference type="ChEBI" id="CHEBI:37565"/>
    </ligand>
</feature>
<feature type="domain" description="MobA-like NTP transferase" evidence="9">
    <location>
        <begin position="5"/>
        <end position="155"/>
    </location>
</feature>
<comment type="function">
    <text evidence="8">Transfers a GMP moiety from GTP to Mo-molybdopterin (Mo-MPT) cofactor (Moco or molybdenum cofactor) to form Mo-molybdopterin guanine dinucleotide (Mo-MGD) cofactor.</text>
</comment>
<comment type="subcellular location">
    <subcellularLocation>
        <location evidence="8">Cytoplasm</location>
    </subcellularLocation>
</comment>
<dbReference type="STRING" id="1472767.AOX59_04435"/>
<dbReference type="InterPro" id="IPR029044">
    <property type="entry name" value="Nucleotide-diphossugar_trans"/>
</dbReference>
<dbReference type="Gene3D" id="3.90.550.10">
    <property type="entry name" value="Spore Coat Polysaccharide Biosynthesis Protein SpsA, Chain A"/>
    <property type="match status" value="1"/>
</dbReference>
<dbReference type="GO" id="GO:0006777">
    <property type="term" value="P:Mo-molybdopterin cofactor biosynthetic process"/>
    <property type="evidence" value="ECO:0007669"/>
    <property type="project" value="UniProtKB-KW"/>
</dbReference>
<gene>
    <name evidence="8" type="primary">mobA</name>
    <name evidence="10" type="ORF">AOX59_04435</name>
</gene>
<dbReference type="EC" id="2.7.7.77" evidence="8"/>
<keyword evidence="7 8" id="KW-0501">Molybdenum cofactor biosynthesis</keyword>
<dbReference type="HAMAP" id="MF_00316">
    <property type="entry name" value="MobA"/>
    <property type="match status" value="1"/>
</dbReference>
<feature type="binding site" evidence="8">
    <location>
        <position position="94"/>
    </location>
    <ligand>
        <name>GTP</name>
        <dbReference type="ChEBI" id="CHEBI:37565"/>
    </ligand>
</feature>